<dbReference type="PANTHER" id="PTHR47505">
    <property type="entry name" value="DNA UTILIZATION PROTEIN YHGH"/>
    <property type="match status" value="1"/>
</dbReference>
<protein>
    <submittedName>
        <fullName evidence="3">Phosphoribosyltransferase</fullName>
    </submittedName>
</protein>
<dbReference type="InterPro" id="IPR051910">
    <property type="entry name" value="ComF/GntX_DNA_util-trans"/>
</dbReference>
<comment type="caution">
    <text evidence="3">The sequence shown here is derived from an EMBL/GenBank/DDBJ whole genome shotgun (WGS) entry which is preliminary data.</text>
</comment>
<keyword evidence="4" id="KW-1185">Reference proteome</keyword>
<organism evidence="3 4">
    <name type="scientific">Acetonema longum DSM 6540</name>
    <dbReference type="NCBI Taxonomy" id="1009370"/>
    <lineage>
        <taxon>Bacteria</taxon>
        <taxon>Bacillati</taxon>
        <taxon>Bacillota</taxon>
        <taxon>Negativicutes</taxon>
        <taxon>Acetonemataceae</taxon>
        <taxon>Acetonema</taxon>
    </lineage>
</organism>
<keyword evidence="3" id="KW-0808">Transferase</keyword>
<dbReference type="STRING" id="1009370.ALO_18902"/>
<keyword evidence="3" id="KW-0328">Glycosyltransferase</keyword>
<sequence length="142" mass="15803">MPRYDLVVPVPLHPERLAERGFNQTELLFRPWADASGFCWQECLSRSRATQPQWQLSLEQRRQNIKDAFCLTRPGGTKAVESKHILLVDDIFTTGLTMDQCAAVLKQAGAASVTGLAFASGAENITFRLSLPDSRDSQHLST</sequence>
<reference evidence="3 4" key="1">
    <citation type="journal article" date="2011" name="EMBO J.">
        <title>Structural diversity of bacterial flagellar motors.</title>
        <authorList>
            <person name="Chen S."/>
            <person name="Beeby M."/>
            <person name="Murphy G.E."/>
            <person name="Leadbetter J.R."/>
            <person name="Hendrixson D.R."/>
            <person name="Briegel A."/>
            <person name="Li Z."/>
            <person name="Shi J."/>
            <person name="Tocheva E.I."/>
            <person name="Muller A."/>
            <person name="Dobro M.J."/>
            <person name="Jensen G.J."/>
        </authorList>
    </citation>
    <scope>NUCLEOTIDE SEQUENCE [LARGE SCALE GENOMIC DNA]</scope>
    <source>
        <strain evidence="3 4">DSM 6540</strain>
    </source>
</reference>
<dbReference type="Pfam" id="PF00156">
    <property type="entry name" value="Pribosyltran"/>
    <property type="match status" value="1"/>
</dbReference>
<evidence type="ECO:0000259" key="2">
    <source>
        <dbReference type="Pfam" id="PF00156"/>
    </source>
</evidence>
<dbReference type="GO" id="GO:0016757">
    <property type="term" value="F:glycosyltransferase activity"/>
    <property type="evidence" value="ECO:0007669"/>
    <property type="project" value="UniProtKB-KW"/>
</dbReference>
<dbReference type="InterPro" id="IPR000836">
    <property type="entry name" value="PRTase_dom"/>
</dbReference>
<gene>
    <name evidence="3" type="ORF">ALO_18902</name>
</gene>
<evidence type="ECO:0000313" key="3">
    <source>
        <dbReference type="EMBL" id="EGO62273.1"/>
    </source>
</evidence>
<proteinExistence type="inferred from homology"/>
<dbReference type="PANTHER" id="PTHR47505:SF1">
    <property type="entry name" value="DNA UTILIZATION PROTEIN YHGH"/>
    <property type="match status" value="1"/>
</dbReference>
<evidence type="ECO:0000313" key="4">
    <source>
        <dbReference type="Proteomes" id="UP000003240"/>
    </source>
</evidence>
<evidence type="ECO:0000256" key="1">
    <source>
        <dbReference type="ARBA" id="ARBA00008007"/>
    </source>
</evidence>
<dbReference type="EMBL" id="AFGF01000234">
    <property type="protein sequence ID" value="EGO62273.1"/>
    <property type="molecule type" value="Genomic_DNA"/>
</dbReference>
<dbReference type="InterPro" id="IPR029057">
    <property type="entry name" value="PRTase-like"/>
</dbReference>
<feature type="domain" description="Phosphoribosyltransferase" evidence="2">
    <location>
        <begin position="75"/>
        <end position="114"/>
    </location>
</feature>
<dbReference type="eggNOG" id="COG1040">
    <property type="taxonomic scope" value="Bacteria"/>
</dbReference>
<dbReference type="AlphaFoldDB" id="F7NNT9"/>
<comment type="similarity">
    <text evidence="1">Belongs to the ComF/GntX family.</text>
</comment>
<dbReference type="Proteomes" id="UP000003240">
    <property type="component" value="Unassembled WGS sequence"/>
</dbReference>
<name>F7NNT9_9FIRM</name>
<accession>F7NNT9</accession>
<dbReference type="CDD" id="cd06223">
    <property type="entry name" value="PRTases_typeI"/>
    <property type="match status" value="1"/>
</dbReference>
<dbReference type="Gene3D" id="3.40.50.2020">
    <property type="match status" value="1"/>
</dbReference>
<dbReference type="SUPFAM" id="SSF53271">
    <property type="entry name" value="PRTase-like"/>
    <property type="match status" value="1"/>
</dbReference>